<accession>A0ABM8Y4N6</accession>
<dbReference type="Proteomes" id="UP000701702">
    <property type="component" value="Unassembled WGS sequence"/>
</dbReference>
<dbReference type="EMBL" id="CAJZAF010000115">
    <property type="protein sequence ID" value="CAG9187746.1"/>
    <property type="molecule type" value="Genomic_DNA"/>
</dbReference>
<protein>
    <submittedName>
        <fullName evidence="2">Uncharacterized protein</fullName>
    </submittedName>
</protein>
<keyword evidence="1" id="KW-0472">Membrane</keyword>
<comment type="caution">
    <text evidence="2">The sequence shown here is derived from an EMBL/GenBank/DDBJ whole genome shotgun (WGS) entry which is preliminary data.</text>
</comment>
<feature type="transmembrane region" description="Helical" evidence="1">
    <location>
        <begin position="145"/>
        <end position="167"/>
    </location>
</feature>
<sequence length="190" mass="21167">MTCGETGWLDSRGHCLVAVCTASFSRAVTLERVIGFPVRLGNSIWSSGAPFRCSQLLIWLAVERHKGTVRCFRPLPWICAQGALPKTTSPTRKLISSETRAPVLYRVANSTRSRWPHQVFGSGAASSASISSRERWPMSRRSKRFIGIANVLWITASAEISLSAAYFRNERMATSRAFRVRAQLCRSSCR</sequence>
<name>A0ABM8Y4N6_9BURK</name>
<gene>
    <name evidence="2" type="ORF">LMG23994_07192</name>
</gene>
<proteinExistence type="predicted"/>
<evidence type="ECO:0000313" key="2">
    <source>
        <dbReference type="EMBL" id="CAG9187746.1"/>
    </source>
</evidence>
<keyword evidence="1" id="KW-0812">Transmembrane</keyword>
<evidence type="ECO:0000313" key="3">
    <source>
        <dbReference type="Proteomes" id="UP000701702"/>
    </source>
</evidence>
<keyword evidence="3" id="KW-1185">Reference proteome</keyword>
<reference evidence="2 3" key="1">
    <citation type="submission" date="2021-08" db="EMBL/GenBank/DDBJ databases">
        <authorList>
            <person name="Peeters C."/>
        </authorList>
    </citation>
    <scope>NUCLEOTIDE SEQUENCE [LARGE SCALE GENOMIC DNA]</scope>
    <source>
        <strain evidence="2 3">LMG 23994</strain>
    </source>
</reference>
<evidence type="ECO:0000256" key="1">
    <source>
        <dbReference type="SAM" id="Phobius"/>
    </source>
</evidence>
<keyword evidence="1" id="KW-1133">Transmembrane helix</keyword>
<organism evidence="2 3">
    <name type="scientific">Cupriavidus pinatubonensis</name>
    <dbReference type="NCBI Taxonomy" id="248026"/>
    <lineage>
        <taxon>Bacteria</taxon>
        <taxon>Pseudomonadati</taxon>
        <taxon>Pseudomonadota</taxon>
        <taxon>Betaproteobacteria</taxon>
        <taxon>Burkholderiales</taxon>
        <taxon>Burkholderiaceae</taxon>
        <taxon>Cupriavidus</taxon>
    </lineage>
</organism>